<evidence type="ECO:0000313" key="2">
    <source>
        <dbReference type="EMBL" id="KAK9504931.1"/>
    </source>
</evidence>
<proteinExistence type="predicted"/>
<feature type="chain" id="PRO_5043441283" evidence="1">
    <location>
        <begin position="21"/>
        <end position="60"/>
    </location>
</feature>
<dbReference type="EMBL" id="JAPXFL010000006">
    <property type="protein sequence ID" value="KAK9504931.1"/>
    <property type="molecule type" value="Genomic_DNA"/>
</dbReference>
<protein>
    <submittedName>
        <fullName evidence="2">Uncharacterized protein</fullName>
    </submittedName>
</protein>
<dbReference type="Proteomes" id="UP001461498">
    <property type="component" value="Unassembled WGS sequence"/>
</dbReference>
<organism evidence="2 3">
    <name type="scientific">Rhynocoris fuscipes</name>
    <dbReference type="NCBI Taxonomy" id="488301"/>
    <lineage>
        <taxon>Eukaryota</taxon>
        <taxon>Metazoa</taxon>
        <taxon>Ecdysozoa</taxon>
        <taxon>Arthropoda</taxon>
        <taxon>Hexapoda</taxon>
        <taxon>Insecta</taxon>
        <taxon>Pterygota</taxon>
        <taxon>Neoptera</taxon>
        <taxon>Paraneoptera</taxon>
        <taxon>Hemiptera</taxon>
        <taxon>Heteroptera</taxon>
        <taxon>Panheteroptera</taxon>
        <taxon>Cimicomorpha</taxon>
        <taxon>Reduviidae</taxon>
        <taxon>Harpactorinae</taxon>
        <taxon>Harpactorini</taxon>
        <taxon>Rhynocoris</taxon>
    </lineage>
</organism>
<name>A0AAW1D2I9_9HEMI</name>
<dbReference type="AlphaFoldDB" id="A0AAW1D2I9"/>
<gene>
    <name evidence="2" type="ORF">O3M35_009098</name>
</gene>
<feature type="signal peptide" evidence="1">
    <location>
        <begin position="1"/>
        <end position="20"/>
    </location>
</feature>
<keyword evidence="1" id="KW-0732">Signal</keyword>
<evidence type="ECO:0000256" key="1">
    <source>
        <dbReference type="SAM" id="SignalP"/>
    </source>
</evidence>
<evidence type="ECO:0000313" key="3">
    <source>
        <dbReference type="Proteomes" id="UP001461498"/>
    </source>
</evidence>
<keyword evidence="3" id="KW-1185">Reference proteome</keyword>
<sequence length="60" mass="6823">MKKLLLSIVLVCFLISCCYGVGPFDVDNDKMCTPFGEKCVMVDFRCCAPYSCDWLQNKCQ</sequence>
<dbReference type="PROSITE" id="PS51257">
    <property type="entry name" value="PROKAR_LIPOPROTEIN"/>
    <property type="match status" value="1"/>
</dbReference>
<accession>A0AAW1D2I9</accession>
<reference evidence="2 3" key="1">
    <citation type="submission" date="2022-12" db="EMBL/GenBank/DDBJ databases">
        <title>Chromosome-level genome assembly of true bugs.</title>
        <authorList>
            <person name="Ma L."/>
            <person name="Li H."/>
        </authorList>
    </citation>
    <scope>NUCLEOTIDE SEQUENCE [LARGE SCALE GENOMIC DNA]</scope>
    <source>
        <strain evidence="2">Lab_2022b</strain>
    </source>
</reference>
<comment type="caution">
    <text evidence="2">The sequence shown here is derived from an EMBL/GenBank/DDBJ whole genome shotgun (WGS) entry which is preliminary data.</text>
</comment>